<protein>
    <submittedName>
        <fullName evidence="4">RGS domain-containing protein</fullName>
    </submittedName>
</protein>
<sequence length="381" mass="43858">MTDSFEIRTGVHQGCVLSFTIFNYAIDWIMDTACRQSKGVQISPEHHQTLNTCAENKLLGSVFTSEMENLVAGEVEESFLQLPSLKELWQLNFLLRSDFIRVYLDCFFEASLWRTLVLNFKALFLCFETYKLSKRFYFASQYISLNSLKTKKAKKSFLPLSRKDLVKIYLELAYERLSLENESKTSDILVVLNEVIRILYSPDTDSYDKIGDGILHDNSVSDNFENFEPKISFLDKGERQLVDEDCRDIYVSRALMSELKVTLMAKELERQQREAIAIVHQQGFGQNKFSGDFDVKLLGDNDDMKPLTHVQSVFKSDSAEKLPENMGDMDLNSNKYVMKFSGNSQNLSFKDELNSVVLNRRILPSQYFCDSDSDFHKSSGN</sequence>
<evidence type="ECO:0000313" key="2">
    <source>
        <dbReference type="Proteomes" id="UP000038040"/>
    </source>
</evidence>
<proteinExistence type="predicted"/>
<dbReference type="EMBL" id="UYYG01000022">
    <property type="protein sequence ID" value="VDN51469.1"/>
    <property type="molecule type" value="Genomic_DNA"/>
</dbReference>
<dbReference type="WBParaSite" id="DME_0000682801-mRNA-1">
    <property type="protein sequence ID" value="DME_0000682801-mRNA-1"/>
    <property type="gene ID" value="DME_0000682801"/>
</dbReference>
<gene>
    <name evidence="1" type="ORF">DME_LOCUS1442</name>
</gene>
<reference evidence="1 3" key="2">
    <citation type="submission" date="2018-11" db="EMBL/GenBank/DDBJ databases">
        <authorList>
            <consortium name="Pathogen Informatics"/>
        </authorList>
    </citation>
    <scope>NUCLEOTIDE SEQUENCE [LARGE SCALE GENOMIC DNA]</scope>
</reference>
<dbReference type="Proteomes" id="UP000274756">
    <property type="component" value="Unassembled WGS sequence"/>
</dbReference>
<name>A0A0N4UH28_DRAME</name>
<keyword evidence="3" id="KW-1185">Reference proteome</keyword>
<reference evidence="4" key="1">
    <citation type="submission" date="2017-02" db="UniProtKB">
        <authorList>
            <consortium name="WormBaseParasite"/>
        </authorList>
    </citation>
    <scope>IDENTIFICATION</scope>
</reference>
<evidence type="ECO:0000313" key="3">
    <source>
        <dbReference type="Proteomes" id="UP000274756"/>
    </source>
</evidence>
<evidence type="ECO:0000313" key="4">
    <source>
        <dbReference type="WBParaSite" id="DME_0000682801-mRNA-1"/>
    </source>
</evidence>
<dbReference type="OrthoDB" id="410104at2759"/>
<evidence type="ECO:0000313" key="1">
    <source>
        <dbReference type="EMBL" id="VDN51469.1"/>
    </source>
</evidence>
<dbReference type="Proteomes" id="UP000038040">
    <property type="component" value="Unplaced"/>
</dbReference>
<organism evidence="2 4">
    <name type="scientific">Dracunculus medinensis</name>
    <name type="common">Guinea worm</name>
    <dbReference type="NCBI Taxonomy" id="318479"/>
    <lineage>
        <taxon>Eukaryota</taxon>
        <taxon>Metazoa</taxon>
        <taxon>Ecdysozoa</taxon>
        <taxon>Nematoda</taxon>
        <taxon>Chromadorea</taxon>
        <taxon>Rhabditida</taxon>
        <taxon>Spirurina</taxon>
        <taxon>Dracunculoidea</taxon>
        <taxon>Dracunculidae</taxon>
        <taxon>Dracunculus</taxon>
    </lineage>
</organism>
<accession>A0A0N4UH28</accession>
<dbReference type="AlphaFoldDB" id="A0A0N4UH28"/>